<keyword evidence="2" id="KW-1185">Reference proteome</keyword>
<gene>
    <name evidence="1" type="ORF">EBB54_12315</name>
</gene>
<evidence type="ECO:0000313" key="2">
    <source>
        <dbReference type="Proteomes" id="UP000274920"/>
    </source>
</evidence>
<protein>
    <submittedName>
        <fullName evidence="1">Uncharacterized protein</fullName>
    </submittedName>
</protein>
<name>A0A3R8JTQ1_9FIRM</name>
<organism evidence="1 2">
    <name type="scientific">Schaedlerella arabinosiphila</name>
    <dbReference type="NCBI Taxonomy" id="2044587"/>
    <lineage>
        <taxon>Bacteria</taxon>
        <taxon>Bacillati</taxon>
        <taxon>Bacillota</taxon>
        <taxon>Clostridia</taxon>
        <taxon>Lachnospirales</taxon>
        <taxon>Lachnospiraceae</taxon>
        <taxon>Schaedlerella</taxon>
    </lineage>
</organism>
<dbReference type="AlphaFoldDB" id="A0A3R8JTQ1"/>
<evidence type="ECO:0000313" key="1">
    <source>
        <dbReference type="EMBL" id="RRK35320.1"/>
    </source>
</evidence>
<reference evidence="1" key="1">
    <citation type="submission" date="2018-10" db="EMBL/GenBank/DDBJ databases">
        <title>Schaedlerella arabinophila gen. nov. sp. nov., isolated from the mouse intestinal tract and comparative analysis with the genome of the closely related altered Schaedler flora strain ASF502.</title>
        <authorList>
            <person name="Miyake S."/>
            <person name="Soh M."/>
            <person name="Seedorf H."/>
        </authorList>
    </citation>
    <scope>NUCLEOTIDE SEQUENCE [LARGE SCALE GENOMIC DNA]</scope>
    <source>
        <strain evidence="1">DSM 106076</strain>
    </source>
</reference>
<dbReference type="EMBL" id="RHJS01000002">
    <property type="protein sequence ID" value="RRK35320.1"/>
    <property type="molecule type" value="Genomic_DNA"/>
</dbReference>
<comment type="caution">
    <text evidence="1">The sequence shown here is derived from an EMBL/GenBank/DDBJ whole genome shotgun (WGS) entry which is preliminary data.</text>
</comment>
<sequence length="158" mass="18325">MNKWKRFLEAALLILWVAGMFCYGRQDSSEWKESHSGIPDALSSVSSNNWQYLKVVANSDRLNDKEAFARKVIQMCRENSFHTIRFSTDINGYPSGLCITVYLNRKDLEKGRQVCEIEFRTEEYMEDCNIKDDVEKFHLYLDGKEIEVIAEAAKTCCS</sequence>
<accession>A0A3R8JTQ1</accession>
<dbReference type="Proteomes" id="UP000274920">
    <property type="component" value="Unassembled WGS sequence"/>
</dbReference>
<proteinExistence type="predicted"/>